<sequence>MRVVSADLWEPAPGRVVTWDVRPGPGAAPAPAVPTFNQRNHLLGAAAGEPSVWITAAFDVDGPVDVAALEAAFTGLVARHADLRVEAVRGAAAGDVNLVRHDAAALVWTRDDGPRTDTVEETRDHLVAALGRRCAPFGYPAFLPAAVSREGRSTVILGMDHLHTDAWSTAVVVEELAAAYTAHAGRAAEAASGAAVVRAAPGPVPDPGPSAGQGPGRDVVAPDDPRLAAWHGFLRDRDGALPTFPLPLGVPDGARLPQRTVVVPLCDAATADAVGERARAAGASTSAAVLTALARAVADLGGPDVLETLLPVHTRTDAATRGAVGWHTTTVPLRVDVAGGGPGQVRDTDLAATGKALRAARELATVPLERVVESLPRPLRFPRVDIFQVSYLDYRRLPGHAAAVRHDAHHVSAATRADDLQLWVSRTADGIAVRARLPAIPQATATVDALLTRWSALLLTLADLS</sequence>
<dbReference type="GO" id="GO:0005737">
    <property type="term" value="C:cytoplasm"/>
    <property type="evidence" value="ECO:0007669"/>
    <property type="project" value="TreeGrafter"/>
</dbReference>
<dbReference type="RefSeq" id="WP_189086918.1">
    <property type="nucleotide sequence ID" value="NZ_BMPT01000003.1"/>
</dbReference>
<dbReference type="PANTHER" id="PTHR45527:SF1">
    <property type="entry name" value="FATTY ACID SYNTHASE"/>
    <property type="match status" value="1"/>
</dbReference>
<gene>
    <name evidence="1" type="ORF">GCM10010102_10210</name>
</gene>
<dbReference type="Proteomes" id="UP000655589">
    <property type="component" value="Unassembled WGS sequence"/>
</dbReference>
<dbReference type="GO" id="GO:0031177">
    <property type="term" value="F:phosphopantetheine binding"/>
    <property type="evidence" value="ECO:0007669"/>
    <property type="project" value="TreeGrafter"/>
</dbReference>
<accession>A0A8H9GEM1</accession>
<evidence type="ECO:0008006" key="3">
    <source>
        <dbReference type="Google" id="ProtNLM"/>
    </source>
</evidence>
<organism evidence="1 2">
    <name type="scientific">Promicromonospora citrea</name>
    <dbReference type="NCBI Taxonomy" id="43677"/>
    <lineage>
        <taxon>Bacteria</taxon>
        <taxon>Bacillati</taxon>
        <taxon>Actinomycetota</taxon>
        <taxon>Actinomycetes</taxon>
        <taxon>Micrococcales</taxon>
        <taxon>Promicromonosporaceae</taxon>
        <taxon>Promicromonospora</taxon>
    </lineage>
</organism>
<dbReference type="AlphaFoldDB" id="A0A8H9GEM1"/>
<dbReference type="Gene3D" id="3.30.559.30">
    <property type="entry name" value="Nonribosomal peptide synthetase, condensation domain"/>
    <property type="match status" value="1"/>
</dbReference>
<reference evidence="1" key="2">
    <citation type="submission" date="2020-09" db="EMBL/GenBank/DDBJ databases">
        <authorList>
            <person name="Sun Q."/>
            <person name="Ohkuma M."/>
        </authorList>
    </citation>
    <scope>NUCLEOTIDE SEQUENCE</scope>
    <source>
        <strain evidence="1">JCM 3051</strain>
    </source>
</reference>
<evidence type="ECO:0000313" key="1">
    <source>
        <dbReference type="EMBL" id="GGM16514.1"/>
    </source>
</evidence>
<evidence type="ECO:0000313" key="2">
    <source>
        <dbReference type="Proteomes" id="UP000655589"/>
    </source>
</evidence>
<dbReference type="EMBL" id="BMPT01000003">
    <property type="protein sequence ID" value="GGM16514.1"/>
    <property type="molecule type" value="Genomic_DNA"/>
</dbReference>
<protein>
    <recommendedName>
        <fullName evidence="3">Condensation domain-containing protein</fullName>
    </recommendedName>
</protein>
<dbReference type="GO" id="GO:0044550">
    <property type="term" value="P:secondary metabolite biosynthetic process"/>
    <property type="evidence" value="ECO:0007669"/>
    <property type="project" value="TreeGrafter"/>
</dbReference>
<keyword evidence="2" id="KW-1185">Reference proteome</keyword>
<proteinExistence type="predicted"/>
<dbReference type="Gene3D" id="3.30.559.10">
    <property type="entry name" value="Chloramphenicol acetyltransferase-like domain"/>
    <property type="match status" value="1"/>
</dbReference>
<dbReference type="InterPro" id="IPR023213">
    <property type="entry name" value="CAT-like_dom_sf"/>
</dbReference>
<dbReference type="GO" id="GO:0043041">
    <property type="term" value="P:amino acid activation for nonribosomal peptide biosynthetic process"/>
    <property type="evidence" value="ECO:0007669"/>
    <property type="project" value="TreeGrafter"/>
</dbReference>
<name>A0A8H9GEM1_9MICO</name>
<reference evidence="1" key="1">
    <citation type="journal article" date="2014" name="Int. J. Syst. Evol. Microbiol.">
        <title>Complete genome sequence of Corynebacterium casei LMG S-19264T (=DSM 44701T), isolated from a smear-ripened cheese.</title>
        <authorList>
            <consortium name="US DOE Joint Genome Institute (JGI-PGF)"/>
            <person name="Walter F."/>
            <person name="Albersmeier A."/>
            <person name="Kalinowski J."/>
            <person name="Ruckert C."/>
        </authorList>
    </citation>
    <scope>NUCLEOTIDE SEQUENCE</scope>
    <source>
        <strain evidence="1">JCM 3051</strain>
    </source>
</reference>
<dbReference type="PANTHER" id="PTHR45527">
    <property type="entry name" value="NONRIBOSOMAL PEPTIDE SYNTHETASE"/>
    <property type="match status" value="1"/>
</dbReference>
<dbReference type="SUPFAM" id="SSF52777">
    <property type="entry name" value="CoA-dependent acyltransferases"/>
    <property type="match status" value="2"/>
</dbReference>
<comment type="caution">
    <text evidence="1">The sequence shown here is derived from an EMBL/GenBank/DDBJ whole genome shotgun (WGS) entry which is preliminary data.</text>
</comment>